<organism evidence="1">
    <name type="scientific">Anopheles marajoara</name>
    <dbReference type="NCBI Taxonomy" id="58244"/>
    <lineage>
        <taxon>Eukaryota</taxon>
        <taxon>Metazoa</taxon>
        <taxon>Ecdysozoa</taxon>
        <taxon>Arthropoda</taxon>
        <taxon>Hexapoda</taxon>
        <taxon>Insecta</taxon>
        <taxon>Pterygota</taxon>
        <taxon>Neoptera</taxon>
        <taxon>Endopterygota</taxon>
        <taxon>Diptera</taxon>
        <taxon>Nematocera</taxon>
        <taxon>Culicoidea</taxon>
        <taxon>Culicidae</taxon>
        <taxon>Anophelinae</taxon>
        <taxon>Anopheles</taxon>
    </lineage>
</organism>
<dbReference type="EMBL" id="GGFJ01014274">
    <property type="protein sequence ID" value="MBW63415.1"/>
    <property type="molecule type" value="Transcribed_RNA"/>
</dbReference>
<proteinExistence type="predicted"/>
<evidence type="ECO:0000313" key="1">
    <source>
        <dbReference type="EMBL" id="MBW63415.1"/>
    </source>
</evidence>
<accession>A0A2M4CDU5</accession>
<dbReference type="AlphaFoldDB" id="A0A2M4CDU5"/>
<protein>
    <submittedName>
        <fullName evidence="1">Putative secreted protein</fullName>
    </submittedName>
</protein>
<reference evidence="1" key="1">
    <citation type="submission" date="2018-01" db="EMBL/GenBank/DDBJ databases">
        <title>An insight into the sialome of Amazonian anophelines.</title>
        <authorList>
            <person name="Ribeiro J.M."/>
            <person name="Scarpassa V."/>
            <person name="Calvo E."/>
        </authorList>
    </citation>
    <scope>NUCLEOTIDE SEQUENCE</scope>
    <source>
        <tissue evidence="1">Salivary glands</tissue>
    </source>
</reference>
<name>A0A2M4CDU5_9DIPT</name>
<sequence>MTPHWGCLVVIEVVCQFIESTNYLPLAIGRAYGMICFDRSDDLADVTCFPDYSFVLQIKGCIGDCFSVGQFI</sequence>